<name>A0A4S3M023_9FLAO</name>
<reference evidence="2 3" key="1">
    <citation type="submission" date="2019-04" db="EMBL/GenBank/DDBJ databases">
        <title>Draft genome sequence of Robertkochia marina CC-AMO-30D.</title>
        <authorList>
            <person name="Hameed A."/>
            <person name="Lin S.-Y."/>
            <person name="Shahina M."/>
            <person name="Lai W.-A."/>
            <person name="Young C.-C."/>
        </authorList>
    </citation>
    <scope>NUCLEOTIDE SEQUENCE [LARGE SCALE GENOMIC DNA]</scope>
    <source>
        <strain evidence="2 3">CC-AMO-30D</strain>
    </source>
</reference>
<accession>A0A4S3M023</accession>
<keyword evidence="2" id="KW-0808">Transferase</keyword>
<dbReference type="SUPFAM" id="SSF55729">
    <property type="entry name" value="Acyl-CoA N-acyltransferases (Nat)"/>
    <property type="match status" value="2"/>
</dbReference>
<dbReference type="RefSeq" id="WP_136335929.1">
    <property type="nucleotide sequence ID" value="NZ_QXMP01000008.1"/>
</dbReference>
<dbReference type="InterPro" id="IPR000182">
    <property type="entry name" value="GNAT_dom"/>
</dbReference>
<dbReference type="PANTHER" id="PTHR43415:SF3">
    <property type="entry name" value="GNAT-FAMILY ACETYLTRANSFERASE"/>
    <property type="match status" value="1"/>
</dbReference>
<dbReference type="AlphaFoldDB" id="A0A4S3M023"/>
<sequence>MESYKVLKKQIFNSGDFEIQPIRFQDRFQIKRWRNAQIFHLRQKHPLSDKDQERYFKEVVNQLYDQDRPSQLLFSCFVKNELIGYGGLVHINWEDRNAEISFIMDPRLESSHFINYWVAMLKCLEELAFVSLNFNKIYTYAYDLRPKLYEALKISKYTNEAILKEHVYINGVPKSVLIHSKLNNKKVLRKANRGDWELTYKWAKDPNIRKYSFNQSQIDLENHLSWFYSKLSNENSKYYILCLGGSEVGSIRFDIIGNEAIVSYLIDTKYTRKRLGTDIILLGIKRLLLEVGSVDTIVASVMPANVSSIRIFEKLGFKKEKLKQAFKFTKLVNEDFTI</sequence>
<protein>
    <submittedName>
        <fullName evidence="2">GNAT family N-acetyltransferase</fullName>
    </submittedName>
</protein>
<dbReference type="GO" id="GO:0016747">
    <property type="term" value="F:acyltransferase activity, transferring groups other than amino-acyl groups"/>
    <property type="evidence" value="ECO:0007669"/>
    <property type="project" value="InterPro"/>
</dbReference>
<dbReference type="EMBL" id="SSMC01000002">
    <property type="protein sequence ID" value="THD67724.1"/>
    <property type="molecule type" value="Genomic_DNA"/>
</dbReference>
<dbReference type="PANTHER" id="PTHR43415">
    <property type="entry name" value="SPERMIDINE N(1)-ACETYLTRANSFERASE"/>
    <property type="match status" value="1"/>
</dbReference>
<dbReference type="PROSITE" id="PS51186">
    <property type="entry name" value="GNAT"/>
    <property type="match status" value="1"/>
</dbReference>
<dbReference type="OrthoDB" id="6290225at2"/>
<evidence type="ECO:0000313" key="3">
    <source>
        <dbReference type="Proteomes" id="UP000305939"/>
    </source>
</evidence>
<keyword evidence="3" id="KW-1185">Reference proteome</keyword>
<evidence type="ECO:0000259" key="1">
    <source>
        <dbReference type="PROSITE" id="PS51186"/>
    </source>
</evidence>
<feature type="domain" description="N-acetyltransferase" evidence="1">
    <location>
        <begin position="186"/>
        <end position="338"/>
    </location>
</feature>
<dbReference type="Pfam" id="PF13302">
    <property type="entry name" value="Acetyltransf_3"/>
    <property type="match status" value="1"/>
</dbReference>
<dbReference type="Proteomes" id="UP000305939">
    <property type="component" value="Unassembled WGS sequence"/>
</dbReference>
<gene>
    <name evidence="2" type="ORF">E7Z59_08705</name>
</gene>
<comment type="caution">
    <text evidence="2">The sequence shown here is derived from an EMBL/GenBank/DDBJ whole genome shotgun (WGS) entry which is preliminary data.</text>
</comment>
<organism evidence="2 3">
    <name type="scientific">Robertkochia marina</name>
    <dbReference type="NCBI Taxonomy" id="1227945"/>
    <lineage>
        <taxon>Bacteria</taxon>
        <taxon>Pseudomonadati</taxon>
        <taxon>Bacteroidota</taxon>
        <taxon>Flavobacteriia</taxon>
        <taxon>Flavobacteriales</taxon>
        <taxon>Flavobacteriaceae</taxon>
        <taxon>Robertkochia</taxon>
    </lineage>
</organism>
<dbReference type="Pfam" id="PF13420">
    <property type="entry name" value="Acetyltransf_4"/>
    <property type="match status" value="1"/>
</dbReference>
<dbReference type="Gene3D" id="3.40.630.30">
    <property type="match status" value="2"/>
</dbReference>
<dbReference type="InterPro" id="IPR016181">
    <property type="entry name" value="Acyl_CoA_acyltransferase"/>
</dbReference>
<evidence type="ECO:0000313" key="2">
    <source>
        <dbReference type="EMBL" id="THD67724.1"/>
    </source>
</evidence>
<proteinExistence type="predicted"/>